<keyword evidence="1" id="KW-1133">Transmembrane helix</keyword>
<proteinExistence type="predicted"/>
<accession>A0A9P6EE06</accession>
<protein>
    <submittedName>
        <fullName evidence="2">Uncharacterized protein</fullName>
    </submittedName>
</protein>
<keyword evidence="1" id="KW-0472">Membrane</keyword>
<organism evidence="2 3">
    <name type="scientific">Crepidotus variabilis</name>
    <dbReference type="NCBI Taxonomy" id="179855"/>
    <lineage>
        <taxon>Eukaryota</taxon>
        <taxon>Fungi</taxon>
        <taxon>Dikarya</taxon>
        <taxon>Basidiomycota</taxon>
        <taxon>Agaricomycotina</taxon>
        <taxon>Agaricomycetes</taxon>
        <taxon>Agaricomycetidae</taxon>
        <taxon>Agaricales</taxon>
        <taxon>Agaricineae</taxon>
        <taxon>Crepidotaceae</taxon>
        <taxon>Crepidotus</taxon>
    </lineage>
</organism>
<name>A0A9P6EE06_9AGAR</name>
<comment type="caution">
    <text evidence="2">The sequence shown here is derived from an EMBL/GenBank/DDBJ whole genome shotgun (WGS) entry which is preliminary data.</text>
</comment>
<feature type="transmembrane region" description="Helical" evidence="1">
    <location>
        <begin position="104"/>
        <end position="123"/>
    </location>
</feature>
<dbReference type="Proteomes" id="UP000807306">
    <property type="component" value="Unassembled WGS sequence"/>
</dbReference>
<dbReference type="AlphaFoldDB" id="A0A9P6EE06"/>
<dbReference type="OrthoDB" id="3038990at2759"/>
<feature type="transmembrane region" description="Helical" evidence="1">
    <location>
        <begin position="268"/>
        <end position="285"/>
    </location>
</feature>
<feature type="transmembrane region" description="Helical" evidence="1">
    <location>
        <begin position="164"/>
        <end position="184"/>
    </location>
</feature>
<evidence type="ECO:0000256" key="1">
    <source>
        <dbReference type="SAM" id="Phobius"/>
    </source>
</evidence>
<keyword evidence="1" id="KW-0812">Transmembrane</keyword>
<sequence length="343" mass="38743">MSAPSKSPYDIAAAYLNSTDFSKLPNPLALEAWTPLATSSYFRTFIYIFYGGFSVLVWDILQSIPKEYEFIKTSQNIVHLVTYVTARISPVVFLVLTMMNGGSYFRSLLASSVLIVWLIPPAATSLDPCALDLAISIFYSIAINSTCLLFFFRVRAVFPRNYWFTGFVSLIWLMSVASSILYTVERTTIPRVPPFITCLKQTKGQYGALMISMQASYELLVCASITGKLGYRAVVDSGVPLRHAGFWFMIRNQPFSLIRRRILQDNQIYFAVAFTFKFVEILMYTKLDSSMLAAVIEFLDVIVLSLLATKIVRDLKLGQGSPFTWDQRHSTIIRIPHGTSHRS</sequence>
<evidence type="ECO:0000313" key="3">
    <source>
        <dbReference type="Proteomes" id="UP000807306"/>
    </source>
</evidence>
<feature type="transmembrane region" description="Helical" evidence="1">
    <location>
        <begin position="291"/>
        <end position="309"/>
    </location>
</feature>
<gene>
    <name evidence="2" type="ORF">CPB83DRAFT_907811</name>
</gene>
<feature type="transmembrane region" description="Helical" evidence="1">
    <location>
        <begin position="77"/>
        <end position="98"/>
    </location>
</feature>
<evidence type="ECO:0000313" key="2">
    <source>
        <dbReference type="EMBL" id="KAF9527188.1"/>
    </source>
</evidence>
<reference evidence="2" key="1">
    <citation type="submission" date="2020-11" db="EMBL/GenBank/DDBJ databases">
        <authorList>
            <consortium name="DOE Joint Genome Institute"/>
            <person name="Ahrendt S."/>
            <person name="Riley R."/>
            <person name="Andreopoulos W."/>
            <person name="Labutti K."/>
            <person name="Pangilinan J."/>
            <person name="Ruiz-Duenas F.J."/>
            <person name="Barrasa J.M."/>
            <person name="Sanchez-Garcia M."/>
            <person name="Camarero S."/>
            <person name="Miyauchi S."/>
            <person name="Serrano A."/>
            <person name="Linde D."/>
            <person name="Babiker R."/>
            <person name="Drula E."/>
            <person name="Ayuso-Fernandez I."/>
            <person name="Pacheco R."/>
            <person name="Padilla G."/>
            <person name="Ferreira P."/>
            <person name="Barriuso J."/>
            <person name="Kellner H."/>
            <person name="Castanera R."/>
            <person name="Alfaro M."/>
            <person name="Ramirez L."/>
            <person name="Pisabarro A.G."/>
            <person name="Kuo A."/>
            <person name="Tritt A."/>
            <person name="Lipzen A."/>
            <person name="He G."/>
            <person name="Yan M."/>
            <person name="Ng V."/>
            <person name="Cullen D."/>
            <person name="Martin F."/>
            <person name="Rosso M.-N."/>
            <person name="Henrissat B."/>
            <person name="Hibbett D."/>
            <person name="Martinez A.T."/>
            <person name="Grigoriev I.V."/>
        </authorList>
    </citation>
    <scope>NUCLEOTIDE SEQUENCE</scope>
    <source>
        <strain evidence="2">CBS 506.95</strain>
    </source>
</reference>
<feature type="transmembrane region" description="Helical" evidence="1">
    <location>
        <begin position="45"/>
        <end position="65"/>
    </location>
</feature>
<feature type="transmembrane region" description="Helical" evidence="1">
    <location>
        <begin position="130"/>
        <end position="152"/>
    </location>
</feature>
<dbReference type="EMBL" id="MU157863">
    <property type="protein sequence ID" value="KAF9527188.1"/>
    <property type="molecule type" value="Genomic_DNA"/>
</dbReference>
<keyword evidence="3" id="KW-1185">Reference proteome</keyword>